<feature type="domain" description="RNase H type-1" evidence="1">
    <location>
        <begin position="2"/>
        <end position="35"/>
    </location>
</feature>
<name>A0A2I0AQC3_9ASPA</name>
<reference evidence="2 3" key="1">
    <citation type="journal article" date="2017" name="Nature">
        <title>The Apostasia genome and the evolution of orchids.</title>
        <authorList>
            <person name="Zhang G.Q."/>
            <person name="Liu K.W."/>
            <person name="Li Z."/>
            <person name="Lohaus R."/>
            <person name="Hsiao Y.Y."/>
            <person name="Niu S.C."/>
            <person name="Wang J.Y."/>
            <person name="Lin Y.C."/>
            <person name="Xu Q."/>
            <person name="Chen L.J."/>
            <person name="Yoshida K."/>
            <person name="Fujiwara S."/>
            <person name="Wang Z.W."/>
            <person name="Zhang Y.Q."/>
            <person name="Mitsuda N."/>
            <person name="Wang M."/>
            <person name="Liu G.H."/>
            <person name="Pecoraro L."/>
            <person name="Huang H.X."/>
            <person name="Xiao X.J."/>
            <person name="Lin M."/>
            <person name="Wu X.Y."/>
            <person name="Wu W.L."/>
            <person name="Chen Y.Y."/>
            <person name="Chang S.B."/>
            <person name="Sakamoto S."/>
            <person name="Ohme-Takagi M."/>
            <person name="Yagi M."/>
            <person name="Zeng S.J."/>
            <person name="Shen C.Y."/>
            <person name="Yeh C.M."/>
            <person name="Luo Y.B."/>
            <person name="Tsai W.C."/>
            <person name="Van de Peer Y."/>
            <person name="Liu Z.J."/>
        </authorList>
    </citation>
    <scope>NUCLEOTIDE SEQUENCE [LARGE SCALE GENOMIC DNA]</scope>
    <source>
        <strain evidence="3">cv. Shenzhen</strain>
        <tissue evidence="2">Stem</tissue>
    </source>
</reference>
<protein>
    <recommendedName>
        <fullName evidence="1">RNase H type-1 domain-containing protein</fullName>
    </recommendedName>
</protein>
<organism evidence="2 3">
    <name type="scientific">Apostasia shenzhenica</name>
    <dbReference type="NCBI Taxonomy" id="1088818"/>
    <lineage>
        <taxon>Eukaryota</taxon>
        <taxon>Viridiplantae</taxon>
        <taxon>Streptophyta</taxon>
        <taxon>Embryophyta</taxon>
        <taxon>Tracheophyta</taxon>
        <taxon>Spermatophyta</taxon>
        <taxon>Magnoliopsida</taxon>
        <taxon>Liliopsida</taxon>
        <taxon>Asparagales</taxon>
        <taxon>Orchidaceae</taxon>
        <taxon>Apostasioideae</taxon>
        <taxon>Apostasia</taxon>
    </lineage>
</organism>
<dbReference type="Pfam" id="PF13456">
    <property type="entry name" value="RVT_3"/>
    <property type="match status" value="1"/>
</dbReference>
<gene>
    <name evidence="2" type="ORF">AXF42_Ash015138</name>
</gene>
<sequence length="86" mass="10048">MYLRRAKALLQHFTQAQLLHIPREMNTTADELAKDEKGDDKDILTPVYDRLEVCEVTPVPEGWMDEISRFLREGELPSDKHQARKL</sequence>
<evidence type="ECO:0000259" key="1">
    <source>
        <dbReference type="Pfam" id="PF13456"/>
    </source>
</evidence>
<dbReference type="GO" id="GO:0004523">
    <property type="term" value="F:RNA-DNA hybrid ribonuclease activity"/>
    <property type="evidence" value="ECO:0007669"/>
    <property type="project" value="InterPro"/>
</dbReference>
<dbReference type="EMBL" id="KZ451960">
    <property type="protein sequence ID" value="PKA57761.1"/>
    <property type="molecule type" value="Genomic_DNA"/>
</dbReference>
<dbReference type="InterPro" id="IPR002156">
    <property type="entry name" value="RNaseH_domain"/>
</dbReference>
<dbReference type="AlphaFoldDB" id="A0A2I0AQC3"/>
<dbReference type="Proteomes" id="UP000236161">
    <property type="component" value="Unassembled WGS sequence"/>
</dbReference>
<evidence type="ECO:0000313" key="3">
    <source>
        <dbReference type="Proteomes" id="UP000236161"/>
    </source>
</evidence>
<dbReference type="GO" id="GO:0003676">
    <property type="term" value="F:nucleic acid binding"/>
    <property type="evidence" value="ECO:0007669"/>
    <property type="project" value="InterPro"/>
</dbReference>
<evidence type="ECO:0000313" key="2">
    <source>
        <dbReference type="EMBL" id="PKA57761.1"/>
    </source>
</evidence>
<keyword evidence="3" id="KW-1185">Reference proteome</keyword>
<proteinExistence type="predicted"/>
<dbReference type="OrthoDB" id="1936645at2759"/>
<accession>A0A2I0AQC3</accession>